<feature type="region of interest" description="Disordered" evidence="2">
    <location>
        <begin position="145"/>
        <end position="180"/>
    </location>
</feature>
<dbReference type="PROSITE" id="PS50202">
    <property type="entry name" value="MSP"/>
    <property type="match status" value="1"/>
</dbReference>
<evidence type="ECO:0000313" key="4">
    <source>
        <dbReference type="EMBL" id="PIC29581.1"/>
    </source>
</evidence>
<organism evidence="4 5">
    <name type="scientific">Caenorhabditis nigoni</name>
    <dbReference type="NCBI Taxonomy" id="1611254"/>
    <lineage>
        <taxon>Eukaryota</taxon>
        <taxon>Metazoa</taxon>
        <taxon>Ecdysozoa</taxon>
        <taxon>Nematoda</taxon>
        <taxon>Chromadorea</taxon>
        <taxon>Rhabditida</taxon>
        <taxon>Rhabditina</taxon>
        <taxon>Rhabditomorpha</taxon>
        <taxon>Rhabditoidea</taxon>
        <taxon>Rhabditidae</taxon>
        <taxon>Peloderinae</taxon>
        <taxon>Caenorhabditis</taxon>
    </lineage>
</organism>
<dbReference type="EMBL" id="PDUG01000005">
    <property type="protein sequence ID" value="PIC29581.1"/>
    <property type="molecule type" value="Genomic_DNA"/>
</dbReference>
<comment type="caution">
    <text evidence="4">The sequence shown here is derived from an EMBL/GenBank/DDBJ whole genome shotgun (WGS) entry which is preliminary data.</text>
</comment>
<dbReference type="PANTHER" id="PTHR21513:SF24">
    <property type="entry name" value="MAJOR SPERM PROTEIN"/>
    <property type="match status" value="1"/>
</dbReference>
<reference evidence="4" key="1">
    <citation type="journal article" date="2018" name="Science">
        <title>Rapid genome shrinkage in a self-fertile nematode reveals sperm competition proteins.</title>
        <authorList>
            <person name="Yin D."/>
            <person name="Schwarz E.M."/>
            <person name="Thomas C.G."/>
            <person name="Felde R.L."/>
            <person name="Korf I.F."/>
            <person name="Cutter A.D."/>
            <person name="Schartner C.M."/>
            <person name="Ralston E.J."/>
            <person name="Meyer B.J."/>
            <person name="Haag E.S."/>
        </authorList>
    </citation>
    <scope>NUCLEOTIDE SEQUENCE</scope>
    <source>
        <strain evidence="4">JU1422</strain>
    </source>
</reference>
<sequence>MAPPKQPLPFEDAGASTDATMANKPDEPAFKLSLNANKVEFPFAPIGRPTYVSLRLHNPTSNRITFKVRCTSADIFRVQPPVAFVNPNGLMTITIWNANTDQKQKMEKRHYFAFYHKTAVPSARLAPPLWKNGLKDAEGVRRIPVSFLPDPSGAKSSTTSQPAAPSAAAAPAPAPGAPAP</sequence>
<gene>
    <name evidence="4" type="primary">Cni-F57A10.2</name>
    <name evidence="4" type="synonym">Cnig_chr_V.g21117</name>
    <name evidence="4" type="ORF">B9Z55_021117</name>
</gene>
<name>A0A2G5TR54_9PELO</name>
<protein>
    <recommendedName>
        <fullName evidence="1">Major sperm protein</fullName>
    </recommendedName>
</protein>
<proteinExistence type="predicted"/>
<dbReference type="InterPro" id="IPR008962">
    <property type="entry name" value="PapD-like_sf"/>
</dbReference>
<keyword evidence="1" id="KW-0963">Cytoplasm</keyword>
<dbReference type="OrthoDB" id="5915816at2759"/>
<accession>A0A2G5TR54</accession>
<dbReference type="AlphaFoldDB" id="A0A2G5TR54"/>
<feature type="compositionally biased region" description="Low complexity" evidence="2">
    <location>
        <begin position="162"/>
        <end position="171"/>
    </location>
</feature>
<evidence type="ECO:0000313" key="5">
    <source>
        <dbReference type="Proteomes" id="UP000230233"/>
    </source>
</evidence>
<keyword evidence="5" id="KW-1185">Reference proteome</keyword>
<dbReference type="Proteomes" id="UP000230233">
    <property type="component" value="Chromosome V"/>
</dbReference>
<dbReference type="SUPFAM" id="SSF49354">
    <property type="entry name" value="PapD-like"/>
    <property type="match status" value="1"/>
</dbReference>
<keyword evidence="1" id="KW-0206">Cytoskeleton</keyword>
<evidence type="ECO:0000256" key="2">
    <source>
        <dbReference type="SAM" id="MobiDB-lite"/>
    </source>
</evidence>
<dbReference type="InterPro" id="IPR000535">
    <property type="entry name" value="MSP_dom"/>
</dbReference>
<dbReference type="STRING" id="1611254.A0A2G5TR54"/>
<evidence type="ECO:0000256" key="1">
    <source>
        <dbReference type="RuleBase" id="RU003425"/>
    </source>
</evidence>
<dbReference type="Pfam" id="PF00635">
    <property type="entry name" value="Motile_Sperm"/>
    <property type="match status" value="1"/>
</dbReference>
<feature type="domain" description="MSP" evidence="3">
    <location>
        <begin position="20"/>
        <end position="148"/>
    </location>
</feature>
<evidence type="ECO:0000259" key="3">
    <source>
        <dbReference type="PROSITE" id="PS50202"/>
    </source>
</evidence>
<feature type="region of interest" description="Disordered" evidence="2">
    <location>
        <begin position="1"/>
        <end position="24"/>
    </location>
</feature>
<comment type="function">
    <text evidence="1">Central component in molecular interactions underlying sperm crawling. Forms an extensive filament system that extends from sperm villipoda, along the leading edge of the pseudopod.</text>
</comment>
<dbReference type="Gene3D" id="2.60.40.10">
    <property type="entry name" value="Immunoglobulins"/>
    <property type="match status" value="1"/>
</dbReference>
<dbReference type="PANTHER" id="PTHR21513">
    <property type="entry name" value="MAJOR SPERM PROTEIN"/>
    <property type="match status" value="1"/>
</dbReference>
<dbReference type="InterPro" id="IPR013783">
    <property type="entry name" value="Ig-like_fold"/>
</dbReference>